<proteinExistence type="predicted"/>
<dbReference type="STRING" id="1590841.A0A2R6Q9X2"/>
<dbReference type="AlphaFoldDB" id="A0A2R6Q9X2"/>
<protein>
    <submittedName>
        <fullName evidence="1">Rhodanese-like domain-containing protein</fullName>
    </submittedName>
</protein>
<dbReference type="Proteomes" id="UP000241394">
    <property type="component" value="Chromosome LG18"/>
</dbReference>
<dbReference type="InParanoid" id="A0A2R6Q9X2"/>
<evidence type="ECO:0000313" key="1">
    <source>
        <dbReference type="EMBL" id="PSS04702.1"/>
    </source>
</evidence>
<gene>
    <name evidence="1" type="ORF">CEY00_Acc20558</name>
</gene>
<dbReference type="EMBL" id="NKQK01000018">
    <property type="protein sequence ID" value="PSS04702.1"/>
    <property type="molecule type" value="Genomic_DNA"/>
</dbReference>
<dbReference type="Gramene" id="PSS04702">
    <property type="protein sequence ID" value="PSS04702"/>
    <property type="gene ID" value="CEY00_Acc20558"/>
</dbReference>
<reference evidence="2" key="2">
    <citation type="journal article" date="2018" name="BMC Genomics">
        <title>A manually annotated Actinidia chinensis var. chinensis (kiwifruit) genome highlights the challenges associated with draft genomes and gene prediction in plants.</title>
        <authorList>
            <person name="Pilkington S.M."/>
            <person name="Crowhurst R."/>
            <person name="Hilario E."/>
            <person name="Nardozza S."/>
            <person name="Fraser L."/>
            <person name="Peng Y."/>
            <person name="Gunaseelan K."/>
            <person name="Simpson R."/>
            <person name="Tahir J."/>
            <person name="Deroles S.C."/>
            <person name="Templeton K."/>
            <person name="Luo Z."/>
            <person name="Davy M."/>
            <person name="Cheng C."/>
            <person name="McNeilage M."/>
            <person name="Scaglione D."/>
            <person name="Liu Y."/>
            <person name="Zhang Q."/>
            <person name="Datson P."/>
            <person name="De Silva N."/>
            <person name="Gardiner S.E."/>
            <person name="Bassett H."/>
            <person name="Chagne D."/>
            <person name="McCallum J."/>
            <person name="Dzierzon H."/>
            <person name="Deng C."/>
            <person name="Wang Y.Y."/>
            <person name="Barron L."/>
            <person name="Manako K."/>
            <person name="Bowen J."/>
            <person name="Foster T.M."/>
            <person name="Erridge Z.A."/>
            <person name="Tiffin H."/>
            <person name="Waite C.N."/>
            <person name="Davies K.M."/>
            <person name="Grierson E.P."/>
            <person name="Laing W.A."/>
            <person name="Kirk R."/>
            <person name="Chen X."/>
            <person name="Wood M."/>
            <person name="Montefiori M."/>
            <person name="Brummell D.A."/>
            <person name="Schwinn K.E."/>
            <person name="Catanach A."/>
            <person name="Fullerton C."/>
            <person name="Li D."/>
            <person name="Meiyalaghan S."/>
            <person name="Nieuwenhuizen N."/>
            <person name="Read N."/>
            <person name="Prakash R."/>
            <person name="Hunter D."/>
            <person name="Zhang H."/>
            <person name="McKenzie M."/>
            <person name="Knabel M."/>
            <person name="Harris A."/>
            <person name="Allan A.C."/>
            <person name="Gleave A."/>
            <person name="Chen A."/>
            <person name="Janssen B.J."/>
            <person name="Plunkett B."/>
            <person name="Ampomah-Dwamena C."/>
            <person name="Voogd C."/>
            <person name="Leif D."/>
            <person name="Lafferty D."/>
            <person name="Souleyre E.J.F."/>
            <person name="Varkonyi-Gasic E."/>
            <person name="Gambi F."/>
            <person name="Hanley J."/>
            <person name="Yao J.L."/>
            <person name="Cheung J."/>
            <person name="David K.M."/>
            <person name="Warren B."/>
            <person name="Marsh K."/>
            <person name="Snowden K.C."/>
            <person name="Lin-Wang K."/>
            <person name="Brian L."/>
            <person name="Martinez-Sanchez M."/>
            <person name="Wang M."/>
            <person name="Ileperuma N."/>
            <person name="Macnee N."/>
            <person name="Campin R."/>
            <person name="McAtee P."/>
            <person name="Drummond R.S.M."/>
            <person name="Espley R.V."/>
            <person name="Ireland H.S."/>
            <person name="Wu R."/>
            <person name="Atkinson R.G."/>
            <person name="Karunairetnam S."/>
            <person name="Bulley S."/>
            <person name="Chunkath S."/>
            <person name="Hanley Z."/>
            <person name="Storey R."/>
            <person name="Thrimawithana A.H."/>
            <person name="Thomson S."/>
            <person name="David C."/>
            <person name="Testolin R."/>
            <person name="Huang H."/>
            <person name="Hellens R.P."/>
            <person name="Schaffer R.J."/>
        </authorList>
    </citation>
    <scope>NUCLEOTIDE SEQUENCE [LARGE SCALE GENOMIC DNA]</scope>
    <source>
        <strain evidence="2">cv. Red5</strain>
    </source>
</reference>
<keyword evidence="2" id="KW-1185">Reference proteome</keyword>
<sequence>MALLSGPYAYSKMVKEDPEEVKHRKAQFLIYKVLEKADSHTRPSCFGVRVSKLKIKVGKRLKRLRKSMLLIMFAAKNGFYKQVVSQLKAWKRLLRGGQGMVSLPPALS</sequence>
<evidence type="ECO:0000313" key="2">
    <source>
        <dbReference type="Proteomes" id="UP000241394"/>
    </source>
</evidence>
<reference evidence="1 2" key="1">
    <citation type="submission" date="2017-07" db="EMBL/GenBank/DDBJ databases">
        <title>An improved, manually edited Actinidia chinensis var. chinensis (kiwifruit) genome highlights the challenges associated with draft genomes and gene prediction in plants.</title>
        <authorList>
            <person name="Pilkington S."/>
            <person name="Crowhurst R."/>
            <person name="Hilario E."/>
            <person name="Nardozza S."/>
            <person name="Fraser L."/>
            <person name="Peng Y."/>
            <person name="Gunaseelan K."/>
            <person name="Simpson R."/>
            <person name="Tahir J."/>
            <person name="Deroles S."/>
            <person name="Templeton K."/>
            <person name="Luo Z."/>
            <person name="Davy M."/>
            <person name="Cheng C."/>
            <person name="Mcneilage M."/>
            <person name="Scaglione D."/>
            <person name="Liu Y."/>
            <person name="Zhang Q."/>
            <person name="Datson P."/>
            <person name="De Silva N."/>
            <person name="Gardiner S."/>
            <person name="Bassett H."/>
            <person name="Chagne D."/>
            <person name="Mccallum J."/>
            <person name="Dzierzon H."/>
            <person name="Deng C."/>
            <person name="Wang Y.-Y."/>
            <person name="Barron N."/>
            <person name="Manako K."/>
            <person name="Bowen J."/>
            <person name="Foster T."/>
            <person name="Erridge Z."/>
            <person name="Tiffin H."/>
            <person name="Waite C."/>
            <person name="Davies K."/>
            <person name="Grierson E."/>
            <person name="Laing W."/>
            <person name="Kirk R."/>
            <person name="Chen X."/>
            <person name="Wood M."/>
            <person name="Montefiori M."/>
            <person name="Brummell D."/>
            <person name="Schwinn K."/>
            <person name="Catanach A."/>
            <person name="Fullerton C."/>
            <person name="Li D."/>
            <person name="Meiyalaghan S."/>
            <person name="Nieuwenhuizen N."/>
            <person name="Read N."/>
            <person name="Prakash R."/>
            <person name="Hunter D."/>
            <person name="Zhang H."/>
            <person name="Mckenzie M."/>
            <person name="Knabel M."/>
            <person name="Harris A."/>
            <person name="Allan A."/>
            <person name="Chen A."/>
            <person name="Janssen B."/>
            <person name="Plunkett B."/>
            <person name="Dwamena C."/>
            <person name="Voogd C."/>
            <person name="Leif D."/>
            <person name="Lafferty D."/>
            <person name="Souleyre E."/>
            <person name="Varkonyi-Gasic E."/>
            <person name="Gambi F."/>
            <person name="Hanley J."/>
            <person name="Yao J.-L."/>
            <person name="Cheung J."/>
            <person name="David K."/>
            <person name="Warren B."/>
            <person name="Marsh K."/>
            <person name="Snowden K."/>
            <person name="Lin-Wang K."/>
            <person name="Brian L."/>
            <person name="Martinez-Sanchez M."/>
            <person name="Wang M."/>
            <person name="Ileperuma N."/>
            <person name="Macnee N."/>
            <person name="Campin R."/>
            <person name="Mcatee P."/>
            <person name="Drummond R."/>
            <person name="Espley R."/>
            <person name="Ireland H."/>
            <person name="Wu R."/>
            <person name="Atkinson R."/>
            <person name="Karunairetnam S."/>
            <person name="Bulley S."/>
            <person name="Chunkath S."/>
            <person name="Hanley Z."/>
            <person name="Storey R."/>
            <person name="Thrimawithana A."/>
            <person name="Thomson S."/>
            <person name="David C."/>
            <person name="Testolin R."/>
        </authorList>
    </citation>
    <scope>NUCLEOTIDE SEQUENCE [LARGE SCALE GENOMIC DNA]</scope>
    <source>
        <strain evidence="2">cv. Red5</strain>
        <tissue evidence="1">Young leaf</tissue>
    </source>
</reference>
<dbReference type="PANTHER" id="PTHR35687:SF1">
    <property type="entry name" value="OS07G0516700 PROTEIN"/>
    <property type="match status" value="1"/>
</dbReference>
<accession>A0A2R6Q9X2</accession>
<dbReference type="OrthoDB" id="1909082at2759"/>
<dbReference type="FunCoup" id="A0A2R6Q9X2">
    <property type="interactions" value="99"/>
</dbReference>
<comment type="caution">
    <text evidence="1">The sequence shown here is derived from an EMBL/GenBank/DDBJ whole genome shotgun (WGS) entry which is preliminary data.</text>
</comment>
<dbReference type="OMA" id="YAYSKME"/>
<organism evidence="1 2">
    <name type="scientific">Actinidia chinensis var. chinensis</name>
    <name type="common">Chinese soft-hair kiwi</name>
    <dbReference type="NCBI Taxonomy" id="1590841"/>
    <lineage>
        <taxon>Eukaryota</taxon>
        <taxon>Viridiplantae</taxon>
        <taxon>Streptophyta</taxon>
        <taxon>Embryophyta</taxon>
        <taxon>Tracheophyta</taxon>
        <taxon>Spermatophyta</taxon>
        <taxon>Magnoliopsida</taxon>
        <taxon>eudicotyledons</taxon>
        <taxon>Gunneridae</taxon>
        <taxon>Pentapetalae</taxon>
        <taxon>asterids</taxon>
        <taxon>Ericales</taxon>
        <taxon>Actinidiaceae</taxon>
        <taxon>Actinidia</taxon>
    </lineage>
</organism>
<name>A0A2R6Q9X2_ACTCC</name>
<dbReference type="PANTHER" id="PTHR35687">
    <property type="entry name" value="OS07G0516700 PROTEIN"/>
    <property type="match status" value="1"/>
</dbReference>